<dbReference type="Proteomes" id="UP000587415">
    <property type="component" value="Unassembled WGS sequence"/>
</dbReference>
<keyword evidence="2" id="KW-0238">DNA-binding</keyword>
<keyword evidence="3" id="KW-1185">Reference proteome</keyword>
<comment type="caution">
    <text evidence="2">The sequence shown here is derived from an EMBL/GenBank/DDBJ whole genome shotgun (WGS) entry which is preliminary data.</text>
</comment>
<feature type="domain" description="WCX" evidence="1">
    <location>
        <begin position="2"/>
        <end position="41"/>
    </location>
</feature>
<organism evidence="2 3">
    <name type="scientific">Brevundimonas alba</name>
    <dbReference type="NCBI Taxonomy" id="74314"/>
    <lineage>
        <taxon>Bacteria</taxon>
        <taxon>Pseudomonadati</taxon>
        <taxon>Pseudomonadota</taxon>
        <taxon>Alphaproteobacteria</taxon>
        <taxon>Caulobacterales</taxon>
        <taxon>Caulobacteraceae</taxon>
        <taxon>Brevundimonas</taxon>
    </lineage>
</organism>
<reference evidence="2 3" key="1">
    <citation type="submission" date="2020-03" db="EMBL/GenBank/DDBJ databases">
        <title>Genomic Encyclopedia of Type Strains, Phase IV (KMG-IV): sequencing the most valuable type-strain genomes for metagenomic binning, comparative biology and taxonomic classification.</title>
        <authorList>
            <person name="Goeker M."/>
        </authorList>
    </citation>
    <scope>NUCLEOTIDE SEQUENCE [LARGE SCALE GENOMIC DNA]</scope>
    <source>
        <strain evidence="2 3">DSM 4736</strain>
    </source>
</reference>
<evidence type="ECO:0000259" key="1">
    <source>
        <dbReference type="Pfam" id="PF25583"/>
    </source>
</evidence>
<dbReference type="RefSeq" id="WP_209282367.1">
    <property type="nucleotide sequence ID" value="NZ_JAATJM010000001.1"/>
</dbReference>
<dbReference type="GO" id="GO:0003677">
    <property type="term" value="F:DNA binding"/>
    <property type="evidence" value="ECO:0007669"/>
    <property type="project" value="UniProtKB-KW"/>
</dbReference>
<accession>A0A7X5YIP7</accession>
<dbReference type="EMBL" id="JAATJM010000001">
    <property type="protein sequence ID" value="NJC39916.1"/>
    <property type="molecule type" value="Genomic_DNA"/>
</dbReference>
<evidence type="ECO:0000313" key="2">
    <source>
        <dbReference type="EMBL" id="NJC39916.1"/>
    </source>
</evidence>
<name>A0A7X5YIP7_9CAUL</name>
<dbReference type="AlphaFoldDB" id="A0A7X5YIP7"/>
<protein>
    <submittedName>
        <fullName evidence="2">Putative DNA-binding transcriptional regulator YafY</fullName>
    </submittedName>
</protein>
<evidence type="ECO:0000313" key="3">
    <source>
        <dbReference type="Proteomes" id="UP000587415"/>
    </source>
</evidence>
<dbReference type="Pfam" id="PF25583">
    <property type="entry name" value="WCX"/>
    <property type="match status" value="1"/>
</dbReference>
<sequence length="48" mass="5244">MVPIESVEHAAVDFLRLGAEAEVLAPPALRSEMRRTAQRLAAIYPPEA</sequence>
<gene>
    <name evidence="2" type="ORF">GGQ87_000174</name>
</gene>
<proteinExistence type="predicted"/>
<dbReference type="InterPro" id="IPR057727">
    <property type="entry name" value="WCX_dom"/>
</dbReference>